<sequence>MNKILKTLFTVASAGAIMMLSGCDNDAGNDSGSGKDTVTPDDSIWVSEAAKGRADIYTDYTLTADLSHLSDNQRKMISLLIDAAVIMDDLYWQQAYGDREKLLSSITDDKALGFVMKNYGPWDRLDG</sequence>
<protein>
    <submittedName>
        <fullName evidence="1">Nudix hydrolase 3</fullName>
        <ecNumber evidence="1">3.6.1.-</ecNumber>
    </submittedName>
</protein>
<dbReference type="EMBL" id="UOEJ01000071">
    <property type="protein sequence ID" value="VAV96145.1"/>
    <property type="molecule type" value="Genomic_DNA"/>
</dbReference>
<feature type="non-terminal residue" evidence="1">
    <location>
        <position position="127"/>
    </location>
</feature>
<evidence type="ECO:0000313" key="1">
    <source>
        <dbReference type="EMBL" id="VAV96145.1"/>
    </source>
</evidence>
<dbReference type="GO" id="GO:0016787">
    <property type="term" value="F:hydrolase activity"/>
    <property type="evidence" value="ECO:0007669"/>
    <property type="project" value="UniProtKB-KW"/>
</dbReference>
<organism evidence="1">
    <name type="scientific">hydrothermal vent metagenome</name>
    <dbReference type="NCBI Taxonomy" id="652676"/>
    <lineage>
        <taxon>unclassified sequences</taxon>
        <taxon>metagenomes</taxon>
        <taxon>ecological metagenomes</taxon>
    </lineage>
</organism>
<keyword evidence="1" id="KW-0378">Hydrolase</keyword>
<accession>A0A3B0SMQ1</accession>
<gene>
    <name evidence="1" type="ORF">MNBD_ALPHA01-2154</name>
</gene>
<proteinExistence type="predicted"/>
<name>A0A3B0SMQ1_9ZZZZ</name>
<dbReference type="EC" id="3.6.1.-" evidence="1"/>
<reference evidence="1" key="1">
    <citation type="submission" date="2018-06" db="EMBL/GenBank/DDBJ databases">
        <authorList>
            <person name="Zhirakovskaya E."/>
        </authorList>
    </citation>
    <scope>NUCLEOTIDE SEQUENCE</scope>
</reference>
<dbReference type="AlphaFoldDB" id="A0A3B0SMQ1"/>
<dbReference type="PROSITE" id="PS51257">
    <property type="entry name" value="PROKAR_LIPOPROTEIN"/>
    <property type="match status" value="1"/>
</dbReference>